<dbReference type="AlphaFoldDB" id="A0A3R7DXN5"/>
<dbReference type="RefSeq" id="WP_170155586.1">
    <property type="nucleotide sequence ID" value="NZ_RAPO01000003.1"/>
</dbReference>
<evidence type="ECO:0000313" key="3">
    <source>
        <dbReference type="EMBL" id="RKD93355.1"/>
    </source>
</evidence>
<comment type="caution">
    <text evidence="3">The sequence shown here is derived from an EMBL/GenBank/DDBJ whole genome shotgun (WGS) entry which is preliminary data.</text>
</comment>
<dbReference type="EMBL" id="RAPO01000003">
    <property type="protein sequence ID" value="RKD93355.1"/>
    <property type="molecule type" value="Genomic_DNA"/>
</dbReference>
<organism evidence="3 4">
    <name type="scientific">Halopiger aswanensis</name>
    <dbReference type="NCBI Taxonomy" id="148449"/>
    <lineage>
        <taxon>Archaea</taxon>
        <taxon>Methanobacteriati</taxon>
        <taxon>Methanobacteriota</taxon>
        <taxon>Stenosarchaea group</taxon>
        <taxon>Halobacteria</taxon>
        <taxon>Halobacteriales</taxon>
        <taxon>Natrialbaceae</taxon>
        <taxon>Halopiger</taxon>
    </lineage>
</organism>
<dbReference type="OrthoDB" id="327217at2157"/>
<dbReference type="Pfam" id="PF18545">
    <property type="entry name" value="HalOD1"/>
    <property type="match status" value="1"/>
</dbReference>
<sequence>MGSKLRDSFRGDADGESLLRRDCDDTEPITVAVIDAVSTMAGVDPTALPPLYETINPDALDGLFDAGSSDAESVRVAFSYADHEVVVQGGPPVTVTVTPDGT</sequence>
<dbReference type="InterPro" id="IPR040624">
    <property type="entry name" value="HalOD1"/>
</dbReference>
<keyword evidence="4" id="KW-1185">Reference proteome</keyword>
<name>A0A3R7DXN5_9EURY</name>
<evidence type="ECO:0000313" key="4">
    <source>
        <dbReference type="Proteomes" id="UP000283805"/>
    </source>
</evidence>
<accession>A0A3R7DXN5</accession>
<dbReference type="Proteomes" id="UP000283805">
    <property type="component" value="Unassembled WGS sequence"/>
</dbReference>
<evidence type="ECO:0000256" key="1">
    <source>
        <dbReference type="SAM" id="MobiDB-lite"/>
    </source>
</evidence>
<gene>
    <name evidence="3" type="ORF">ATJ93_2978</name>
</gene>
<proteinExistence type="predicted"/>
<reference evidence="3 4" key="1">
    <citation type="submission" date="2018-09" db="EMBL/GenBank/DDBJ databases">
        <title>Genomic Encyclopedia of Archaeal and Bacterial Type Strains, Phase II (KMG-II): from individual species to whole genera.</title>
        <authorList>
            <person name="Goeker M."/>
        </authorList>
    </citation>
    <scope>NUCLEOTIDE SEQUENCE [LARGE SCALE GENOMIC DNA]</scope>
    <source>
        <strain evidence="3 4">DSM 13151</strain>
    </source>
</reference>
<feature type="region of interest" description="Disordered" evidence="1">
    <location>
        <begin position="1"/>
        <end position="21"/>
    </location>
</feature>
<protein>
    <recommendedName>
        <fullName evidence="2">Halobacterial output domain-containing protein</fullName>
    </recommendedName>
</protein>
<feature type="domain" description="Halobacterial output" evidence="2">
    <location>
        <begin position="25"/>
        <end position="96"/>
    </location>
</feature>
<evidence type="ECO:0000259" key="2">
    <source>
        <dbReference type="Pfam" id="PF18545"/>
    </source>
</evidence>